<dbReference type="InterPro" id="IPR010744">
    <property type="entry name" value="Phage_CI_N"/>
</dbReference>
<dbReference type="InterPro" id="IPR010982">
    <property type="entry name" value="Lambda_DNA-bd_dom_sf"/>
</dbReference>
<gene>
    <name evidence="3" type="ORF">PSEMO_23010</name>
</gene>
<dbReference type="GO" id="GO:0045892">
    <property type="term" value="P:negative regulation of DNA-templated transcription"/>
    <property type="evidence" value="ECO:0007669"/>
    <property type="project" value="InterPro"/>
</dbReference>
<evidence type="ECO:0000313" key="3">
    <source>
        <dbReference type="EMBL" id="OLS62740.1"/>
    </source>
</evidence>
<dbReference type="RefSeq" id="WP_075803234.1">
    <property type="nucleotide sequence ID" value="NZ_MKZO01000018.1"/>
</dbReference>
<protein>
    <recommendedName>
        <fullName evidence="2">HTH cro/C1-type domain-containing protein</fullName>
    </recommendedName>
</protein>
<accession>A0A1Q9R5Q1</accession>
<reference evidence="3 4" key="1">
    <citation type="submission" date="2016-10" db="EMBL/GenBank/DDBJ databases">
        <title>Genome Sequence of Pseudomonas putida GM4FR.</title>
        <authorList>
            <person name="Poehlein A."/>
            <person name="Wemheuer F."/>
            <person name="Hollensteiner J."/>
            <person name="Wemheuer B."/>
        </authorList>
    </citation>
    <scope>NUCLEOTIDE SEQUENCE [LARGE SCALE GENOMIC DNA]</scope>
    <source>
        <strain evidence="3 4">GM4FR</strain>
    </source>
</reference>
<evidence type="ECO:0000256" key="1">
    <source>
        <dbReference type="SAM" id="Coils"/>
    </source>
</evidence>
<sequence>MSINGFAAVLARMKLVTQSATDSGLSAALGVSPQTVSSWKGRDSIPYAICVELANRHGISLDWLLVGEGPRFRVHSHQAMIPSADPDWETQVITELRLLSPQDQRAIALAIQEKQRLRELEQQFEAISSRLSQLDQQDS</sequence>
<evidence type="ECO:0000259" key="2">
    <source>
        <dbReference type="PROSITE" id="PS50943"/>
    </source>
</evidence>
<dbReference type="OrthoDB" id="7012374at2"/>
<dbReference type="Gene3D" id="1.10.260.40">
    <property type="entry name" value="lambda repressor-like DNA-binding domains"/>
    <property type="match status" value="1"/>
</dbReference>
<dbReference type="InterPro" id="IPR001387">
    <property type="entry name" value="Cro/C1-type_HTH"/>
</dbReference>
<dbReference type="PROSITE" id="PS50943">
    <property type="entry name" value="HTH_CROC1"/>
    <property type="match status" value="1"/>
</dbReference>
<dbReference type="GO" id="GO:0003677">
    <property type="term" value="F:DNA binding"/>
    <property type="evidence" value="ECO:0007669"/>
    <property type="project" value="InterPro"/>
</dbReference>
<name>A0A1Q9R5Q1_PSEPU</name>
<keyword evidence="1" id="KW-0175">Coiled coil</keyword>
<dbReference type="CDD" id="cd00093">
    <property type="entry name" value="HTH_XRE"/>
    <property type="match status" value="1"/>
</dbReference>
<feature type="domain" description="HTH cro/C1-type" evidence="2">
    <location>
        <begin position="25"/>
        <end position="64"/>
    </location>
</feature>
<dbReference type="Pfam" id="PF07022">
    <property type="entry name" value="Phage_CI_repr"/>
    <property type="match status" value="1"/>
</dbReference>
<comment type="caution">
    <text evidence="3">The sequence shown here is derived from an EMBL/GenBank/DDBJ whole genome shotgun (WGS) entry which is preliminary data.</text>
</comment>
<dbReference type="SUPFAM" id="SSF47413">
    <property type="entry name" value="lambda repressor-like DNA-binding domains"/>
    <property type="match status" value="1"/>
</dbReference>
<feature type="coiled-coil region" evidence="1">
    <location>
        <begin position="110"/>
        <end position="137"/>
    </location>
</feature>
<dbReference type="AlphaFoldDB" id="A0A1Q9R5Q1"/>
<dbReference type="EMBL" id="MKZO01000018">
    <property type="protein sequence ID" value="OLS62740.1"/>
    <property type="molecule type" value="Genomic_DNA"/>
</dbReference>
<proteinExistence type="predicted"/>
<dbReference type="Proteomes" id="UP000186736">
    <property type="component" value="Unassembled WGS sequence"/>
</dbReference>
<organism evidence="3 4">
    <name type="scientific">Pseudomonas putida</name>
    <name type="common">Arthrobacter siderocapsulatus</name>
    <dbReference type="NCBI Taxonomy" id="303"/>
    <lineage>
        <taxon>Bacteria</taxon>
        <taxon>Pseudomonadati</taxon>
        <taxon>Pseudomonadota</taxon>
        <taxon>Gammaproteobacteria</taxon>
        <taxon>Pseudomonadales</taxon>
        <taxon>Pseudomonadaceae</taxon>
        <taxon>Pseudomonas</taxon>
    </lineage>
</organism>
<evidence type="ECO:0000313" key="4">
    <source>
        <dbReference type="Proteomes" id="UP000186736"/>
    </source>
</evidence>